<dbReference type="InterPro" id="IPR009057">
    <property type="entry name" value="Homeodomain-like_sf"/>
</dbReference>
<accession>A0A2H1IN18</accession>
<dbReference type="Proteomes" id="UP000234641">
    <property type="component" value="Unassembled WGS sequence"/>
</dbReference>
<reference evidence="1 2" key="1">
    <citation type="submission" date="2017-03" db="EMBL/GenBank/DDBJ databases">
        <authorList>
            <person name="Afonso C.L."/>
            <person name="Miller P.J."/>
            <person name="Scott M.A."/>
            <person name="Spackman E."/>
            <person name="Goraichik I."/>
            <person name="Dimitrov K.M."/>
            <person name="Suarez D.L."/>
            <person name="Swayne D.E."/>
        </authorList>
    </citation>
    <scope>NUCLEOTIDE SEQUENCE [LARGE SCALE GENOMIC DNA]</scope>
    <source>
        <strain evidence="1 2">ATCC 9172</strain>
    </source>
</reference>
<dbReference type="EMBL" id="FXYY01000005">
    <property type="protein sequence ID" value="SMX76546.1"/>
    <property type="molecule type" value="Genomic_DNA"/>
</dbReference>
<sequence length="204" mass="22824">MSSASQRRLERQTKIVRAYWRVANLHPGRNVNIRTVAGEADMSPANVLHYFGTLKDLQFVAINGVMHEFGEKRQAILDRPVSASERLWAMIEAGVPDVISTELRHVYESVSILAEHPEFLYAHRSLTERQIMLYRTLVEIGSGTEEFILASPPSRIARNLVALEDAYDLYPLVGDTTSREECRASVRSYAELALGVTAPQGEPG</sequence>
<dbReference type="RefSeq" id="WP_101554298.1">
    <property type="nucleotide sequence ID" value="NZ_FXYY01000005.1"/>
</dbReference>
<evidence type="ECO:0000313" key="1">
    <source>
        <dbReference type="EMBL" id="SMX76546.1"/>
    </source>
</evidence>
<gene>
    <name evidence="1" type="ORF">BLIN9172_01268</name>
</gene>
<name>A0A2H1IN18_BRELN</name>
<dbReference type="SUPFAM" id="SSF46689">
    <property type="entry name" value="Homeodomain-like"/>
    <property type="match status" value="1"/>
</dbReference>
<evidence type="ECO:0000313" key="2">
    <source>
        <dbReference type="Proteomes" id="UP000234641"/>
    </source>
</evidence>
<dbReference type="Gene3D" id="1.10.357.10">
    <property type="entry name" value="Tetracycline Repressor, domain 2"/>
    <property type="match status" value="1"/>
</dbReference>
<proteinExistence type="predicted"/>
<protein>
    <submittedName>
        <fullName evidence="1">Transcriptional regulator, TetR family</fullName>
    </submittedName>
</protein>
<organism evidence="1 2">
    <name type="scientific">Brevibacterium linens ATCC 9172</name>
    <dbReference type="NCBI Taxonomy" id="1255617"/>
    <lineage>
        <taxon>Bacteria</taxon>
        <taxon>Bacillati</taxon>
        <taxon>Actinomycetota</taxon>
        <taxon>Actinomycetes</taxon>
        <taxon>Micrococcales</taxon>
        <taxon>Brevibacteriaceae</taxon>
        <taxon>Brevibacterium</taxon>
    </lineage>
</organism>
<dbReference type="AlphaFoldDB" id="A0A2H1IN18"/>